<sequence length="84" mass="9799">MENIATVTTKGQVVIPKNIRSNYSLYPQTKISFESKDGFIVLKPIYSNKKSSTIENKLANFSIDQDFRKTWEQSLLKKLKKWGW</sequence>
<dbReference type="InterPro" id="IPR007159">
    <property type="entry name" value="SpoVT-AbrB_dom"/>
</dbReference>
<dbReference type="EMBL" id="LBRB01000030">
    <property type="protein sequence ID" value="KKP87837.1"/>
    <property type="molecule type" value="Genomic_DNA"/>
</dbReference>
<reference evidence="2 3" key="1">
    <citation type="journal article" date="2015" name="Nature">
        <title>rRNA introns, odd ribosomes, and small enigmatic genomes across a large radiation of phyla.</title>
        <authorList>
            <person name="Brown C.T."/>
            <person name="Hug L.A."/>
            <person name="Thomas B.C."/>
            <person name="Sharon I."/>
            <person name="Castelle C.J."/>
            <person name="Singh A."/>
            <person name="Wilkins M.J."/>
            <person name="Williams K.H."/>
            <person name="Banfield J.F."/>
        </authorList>
    </citation>
    <scope>NUCLEOTIDE SEQUENCE [LARGE SCALE GENOMIC DNA]</scope>
</reference>
<dbReference type="SUPFAM" id="SSF89447">
    <property type="entry name" value="AbrB/MazE/MraZ-like"/>
    <property type="match status" value="1"/>
</dbReference>
<protein>
    <recommendedName>
        <fullName evidence="1">SpoVT-AbrB domain-containing protein</fullName>
    </recommendedName>
</protein>
<gene>
    <name evidence="2" type="ORF">UR93_C0030G0010</name>
</gene>
<name>A0A0G0G7Y6_9BACT</name>
<dbReference type="InterPro" id="IPR037914">
    <property type="entry name" value="SpoVT-AbrB_sf"/>
</dbReference>
<organism evidence="2 3">
    <name type="scientific">Berkelbacteria bacterium GW2011_GWA2_35_9</name>
    <dbReference type="NCBI Taxonomy" id="1618333"/>
    <lineage>
        <taxon>Bacteria</taxon>
        <taxon>Candidatus Berkelbacteria</taxon>
    </lineage>
</organism>
<dbReference type="SMART" id="SM00966">
    <property type="entry name" value="SpoVT_AbrB"/>
    <property type="match status" value="1"/>
</dbReference>
<proteinExistence type="predicted"/>
<dbReference type="AlphaFoldDB" id="A0A0G0G7Y6"/>
<dbReference type="Proteomes" id="UP000034316">
    <property type="component" value="Unassembled WGS sequence"/>
</dbReference>
<feature type="domain" description="SpoVT-AbrB" evidence="1">
    <location>
        <begin position="5"/>
        <end position="50"/>
    </location>
</feature>
<dbReference type="STRING" id="1618333.UR93_C0030G0010"/>
<dbReference type="GO" id="GO:0003677">
    <property type="term" value="F:DNA binding"/>
    <property type="evidence" value="ECO:0007669"/>
    <property type="project" value="InterPro"/>
</dbReference>
<dbReference type="NCBIfam" id="TIGR01439">
    <property type="entry name" value="lp_hng_hel_AbrB"/>
    <property type="match status" value="1"/>
</dbReference>
<comment type="caution">
    <text evidence="2">The sequence shown here is derived from an EMBL/GenBank/DDBJ whole genome shotgun (WGS) entry which is preliminary data.</text>
</comment>
<evidence type="ECO:0000313" key="2">
    <source>
        <dbReference type="EMBL" id="KKP87837.1"/>
    </source>
</evidence>
<dbReference type="Gene3D" id="2.10.260.10">
    <property type="match status" value="1"/>
</dbReference>
<evidence type="ECO:0000259" key="1">
    <source>
        <dbReference type="SMART" id="SM00966"/>
    </source>
</evidence>
<accession>A0A0G0G7Y6</accession>
<evidence type="ECO:0000313" key="3">
    <source>
        <dbReference type="Proteomes" id="UP000034316"/>
    </source>
</evidence>